<evidence type="ECO:0000313" key="1">
    <source>
        <dbReference type="EMBL" id="KAG0555810.1"/>
    </source>
</evidence>
<gene>
    <name evidence="1" type="ORF">KC19_11G004900</name>
</gene>
<dbReference type="AlphaFoldDB" id="A0A8T0G9S2"/>
<accession>A0A8T0G9S2</accession>
<dbReference type="Proteomes" id="UP000822688">
    <property type="component" value="Chromosome 11"/>
</dbReference>
<comment type="caution">
    <text evidence="1">The sequence shown here is derived from an EMBL/GenBank/DDBJ whole genome shotgun (WGS) entry which is preliminary data.</text>
</comment>
<reference evidence="1 2" key="1">
    <citation type="submission" date="2020-06" db="EMBL/GenBank/DDBJ databases">
        <title>WGS assembly of Ceratodon purpureus strain R40.</title>
        <authorList>
            <person name="Carey S.B."/>
            <person name="Jenkins J."/>
            <person name="Shu S."/>
            <person name="Lovell J.T."/>
            <person name="Sreedasyam A."/>
            <person name="Maumus F."/>
            <person name="Tiley G.P."/>
            <person name="Fernandez-Pozo N."/>
            <person name="Barry K."/>
            <person name="Chen C."/>
            <person name="Wang M."/>
            <person name="Lipzen A."/>
            <person name="Daum C."/>
            <person name="Saski C.A."/>
            <person name="Payton A.C."/>
            <person name="Mcbreen J.C."/>
            <person name="Conrad R.E."/>
            <person name="Kollar L.M."/>
            <person name="Olsson S."/>
            <person name="Huttunen S."/>
            <person name="Landis J.B."/>
            <person name="Wickett N.J."/>
            <person name="Johnson M.G."/>
            <person name="Rensing S.A."/>
            <person name="Grimwood J."/>
            <person name="Schmutz J."/>
            <person name="Mcdaniel S.F."/>
        </authorList>
    </citation>
    <scope>NUCLEOTIDE SEQUENCE [LARGE SCALE GENOMIC DNA]</scope>
    <source>
        <strain evidence="1 2">R40</strain>
    </source>
</reference>
<sequence length="168" mass="19154">MVVHKEKMDLLKKTHGELELSIAKMRLEDLRAENFKKQYEVEQAVSKHYKKGASTSQARTGHGVHASPGEVEALMKKMEAEELGIQAWARSRTLIARIHLIEGDLHTLEKIMSTWVENPGVHIETLFEFLTSDLVEFENAFQLAGLDCRCSDAKCEFPFEISDAHREM</sequence>
<organism evidence="1 2">
    <name type="scientific">Ceratodon purpureus</name>
    <name type="common">Fire moss</name>
    <name type="synonym">Dicranum purpureum</name>
    <dbReference type="NCBI Taxonomy" id="3225"/>
    <lineage>
        <taxon>Eukaryota</taxon>
        <taxon>Viridiplantae</taxon>
        <taxon>Streptophyta</taxon>
        <taxon>Embryophyta</taxon>
        <taxon>Bryophyta</taxon>
        <taxon>Bryophytina</taxon>
        <taxon>Bryopsida</taxon>
        <taxon>Dicranidae</taxon>
        <taxon>Pseudoditrichales</taxon>
        <taxon>Ditrichaceae</taxon>
        <taxon>Ceratodon</taxon>
    </lineage>
</organism>
<name>A0A8T0G9S2_CERPU</name>
<dbReference type="EMBL" id="CM026432">
    <property type="protein sequence ID" value="KAG0555810.1"/>
    <property type="molecule type" value="Genomic_DNA"/>
</dbReference>
<keyword evidence="2" id="KW-1185">Reference proteome</keyword>
<evidence type="ECO:0000313" key="2">
    <source>
        <dbReference type="Proteomes" id="UP000822688"/>
    </source>
</evidence>
<proteinExistence type="predicted"/>
<protein>
    <submittedName>
        <fullName evidence="1">Uncharacterized protein</fullName>
    </submittedName>
</protein>